<name>A0A915DTG1_9BILA</name>
<evidence type="ECO:0000256" key="3">
    <source>
        <dbReference type="SAM" id="SignalP"/>
    </source>
</evidence>
<dbReference type="AlphaFoldDB" id="A0A915DTG1"/>
<feature type="compositionally biased region" description="Polar residues" evidence="1">
    <location>
        <begin position="294"/>
        <end position="305"/>
    </location>
</feature>
<feature type="region of interest" description="Disordered" evidence="1">
    <location>
        <begin position="263"/>
        <end position="305"/>
    </location>
</feature>
<keyword evidence="2" id="KW-1133">Transmembrane helix</keyword>
<feature type="signal peptide" evidence="3">
    <location>
        <begin position="1"/>
        <end position="25"/>
    </location>
</feature>
<feature type="chain" id="PRO_5037549791" evidence="3">
    <location>
        <begin position="26"/>
        <end position="305"/>
    </location>
</feature>
<evidence type="ECO:0000313" key="4">
    <source>
        <dbReference type="Proteomes" id="UP000887574"/>
    </source>
</evidence>
<feature type="transmembrane region" description="Helical" evidence="2">
    <location>
        <begin position="231"/>
        <end position="254"/>
    </location>
</feature>
<dbReference type="Proteomes" id="UP000887574">
    <property type="component" value="Unplaced"/>
</dbReference>
<sequence length="305" mass="33299">MLCSKKYRCFLVLVVYFASSPFVIADVQLDDGNPDEGPRKQMEFAKNTDMLPLYLQMNNVSIDPTTGNISVNLSKSQDTITLPLITKNAPKLSFSVTRSEGCLDGDSDRQTWELTTINGPKCALFINWKKETFTITTSAVTAFIELGRILMKSTTRMSASPEMVIAGCNFPISVCTLDCPMNFTISNVNSTGDCDLFLQFNGSQYMLESAPPTTPPIVSTTKSWGLETWKLGLIIGVCILLFLLLVGAVACFLIHRYCPDDPETDADEAGKNGPSKVVPTGRKPRGSKPRGGVNLSNDTDANKPN</sequence>
<evidence type="ECO:0000256" key="1">
    <source>
        <dbReference type="SAM" id="MobiDB-lite"/>
    </source>
</evidence>
<proteinExistence type="predicted"/>
<keyword evidence="2" id="KW-0812">Transmembrane</keyword>
<accession>A0A915DTG1</accession>
<organism evidence="4 5">
    <name type="scientific">Ditylenchus dipsaci</name>
    <dbReference type="NCBI Taxonomy" id="166011"/>
    <lineage>
        <taxon>Eukaryota</taxon>
        <taxon>Metazoa</taxon>
        <taxon>Ecdysozoa</taxon>
        <taxon>Nematoda</taxon>
        <taxon>Chromadorea</taxon>
        <taxon>Rhabditida</taxon>
        <taxon>Tylenchina</taxon>
        <taxon>Tylenchomorpha</taxon>
        <taxon>Sphaerularioidea</taxon>
        <taxon>Anguinidae</taxon>
        <taxon>Anguininae</taxon>
        <taxon>Ditylenchus</taxon>
    </lineage>
</organism>
<evidence type="ECO:0000313" key="5">
    <source>
        <dbReference type="WBParaSite" id="jg23477"/>
    </source>
</evidence>
<evidence type="ECO:0000256" key="2">
    <source>
        <dbReference type="SAM" id="Phobius"/>
    </source>
</evidence>
<protein>
    <submittedName>
        <fullName evidence="5">Uncharacterized protein</fullName>
    </submittedName>
</protein>
<keyword evidence="3" id="KW-0732">Signal</keyword>
<keyword evidence="2" id="KW-0472">Membrane</keyword>
<dbReference type="WBParaSite" id="jg23477">
    <property type="protein sequence ID" value="jg23477"/>
    <property type="gene ID" value="jg23477"/>
</dbReference>
<reference evidence="5" key="1">
    <citation type="submission" date="2022-11" db="UniProtKB">
        <authorList>
            <consortium name="WormBaseParasite"/>
        </authorList>
    </citation>
    <scope>IDENTIFICATION</scope>
</reference>
<keyword evidence="4" id="KW-1185">Reference proteome</keyword>